<accession>A0A922KVV3</accession>
<dbReference type="GO" id="GO:0052717">
    <property type="term" value="F:tRNA-specific adenosine-34 deaminase activity"/>
    <property type="evidence" value="ECO:0007669"/>
    <property type="project" value="TreeGrafter"/>
</dbReference>
<dbReference type="CDD" id="cd01285">
    <property type="entry name" value="nucleoside_deaminase"/>
    <property type="match status" value="1"/>
</dbReference>
<dbReference type="Proteomes" id="UP000790347">
    <property type="component" value="Unassembled WGS sequence"/>
</dbReference>
<organism evidence="4 5">
    <name type="scientific">Dermatophagoides farinae</name>
    <name type="common">American house dust mite</name>
    <dbReference type="NCBI Taxonomy" id="6954"/>
    <lineage>
        <taxon>Eukaryota</taxon>
        <taxon>Metazoa</taxon>
        <taxon>Ecdysozoa</taxon>
        <taxon>Arthropoda</taxon>
        <taxon>Chelicerata</taxon>
        <taxon>Arachnida</taxon>
        <taxon>Acari</taxon>
        <taxon>Acariformes</taxon>
        <taxon>Sarcoptiformes</taxon>
        <taxon>Astigmata</taxon>
        <taxon>Psoroptidia</taxon>
        <taxon>Analgoidea</taxon>
        <taxon>Pyroglyphidae</taxon>
        <taxon>Dermatophagoidinae</taxon>
        <taxon>Dermatophagoides</taxon>
    </lineage>
</organism>
<dbReference type="GO" id="GO:0005634">
    <property type="term" value="C:nucleus"/>
    <property type="evidence" value="ECO:0007669"/>
    <property type="project" value="TreeGrafter"/>
</dbReference>
<dbReference type="PANTHER" id="PTHR11079">
    <property type="entry name" value="CYTOSINE DEAMINASE FAMILY MEMBER"/>
    <property type="match status" value="1"/>
</dbReference>
<evidence type="ECO:0000259" key="3">
    <source>
        <dbReference type="PROSITE" id="PS51747"/>
    </source>
</evidence>
<dbReference type="Pfam" id="PF00383">
    <property type="entry name" value="dCMP_cyt_deam_1"/>
    <property type="match status" value="1"/>
</dbReference>
<keyword evidence="5" id="KW-1185">Reference proteome</keyword>
<comment type="caution">
    <text evidence="4">The sequence shown here is derived from an EMBL/GenBank/DDBJ whole genome shotgun (WGS) entry which is preliminary data.</text>
</comment>
<dbReference type="PROSITE" id="PS51747">
    <property type="entry name" value="CYT_DCMP_DEAMINASES_2"/>
    <property type="match status" value="1"/>
</dbReference>
<evidence type="ECO:0000256" key="2">
    <source>
        <dbReference type="ARBA" id="ARBA00038160"/>
    </source>
</evidence>
<dbReference type="PANTHER" id="PTHR11079:SF156">
    <property type="entry name" value="INACTIVE TRNA-SPECIFIC ADENOSINE DEAMINASE-LIKE PROTEIN 3-RELATED"/>
    <property type="match status" value="1"/>
</dbReference>
<reference evidence="4" key="1">
    <citation type="submission" date="2013-05" db="EMBL/GenBank/DDBJ databases">
        <authorList>
            <person name="Yim A.K.Y."/>
            <person name="Chan T.F."/>
            <person name="Ji K.M."/>
            <person name="Liu X.Y."/>
            <person name="Zhou J.W."/>
            <person name="Li R.Q."/>
            <person name="Yang K.Y."/>
            <person name="Li J."/>
            <person name="Li M."/>
            <person name="Law P.T.W."/>
            <person name="Wu Y.L."/>
            <person name="Cai Z.L."/>
            <person name="Qin H."/>
            <person name="Bao Y."/>
            <person name="Leung R.K.K."/>
            <person name="Ng P.K.S."/>
            <person name="Zou J."/>
            <person name="Zhong X.J."/>
            <person name="Ran P.X."/>
            <person name="Zhong N.S."/>
            <person name="Liu Z.G."/>
            <person name="Tsui S.K.W."/>
        </authorList>
    </citation>
    <scope>NUCLEOTIDE SEQUENCE</scope>
    <source>
        <strain evidence="4">Derf</strain>
        <tissue evidence="4">Whole organism</tissue>
    </source>
</reference>
<gene>
    <name evidence="4" type="primary">ADAT3</name>
    <name evidence="4" type="ORF">DERF_015900</name>
</gene>
<dbReference type="InterPro" id="IPR002125">
    <property type="entry name" value="CMP_dCMP_dom"/>
</dbReference>
<dbReference type="Gene3D" id="3.40.140.10">
    <property type="entry name" value="Cytidine Deaminase, domain 2"/>
    <property type="match status" value="1"/>
</dbReference>
<proteinExistence type="inferred from homology"/>
<evidence type="ECO:0000313" key="4">
    <source>
        <dbReference type="EMBL" id="KAH9491168.1"/>
    </source>
</evidence>
<dbReference type="GO" id="GO:0005737">
    <property type="term" value="C:cytoplasm"/>
    <property type="evidence" value="ECO:0007669"/>
    <property type="project" value="TreeGrafter"/>
</dbReference>
<dbReference type="AlphaFoldDB" id="A0A922KVV3"/>
<feature type="domain" description="CMP/dCMP-type deaminase" evidence="3">
    <location>
        <begin position="155"/>
        <end position="307"/>
    </location>
</feature>
<keyword evidence="1" id="KW-0819">tRNA processing</keyword>
<sequence>MFQSEVILSDIYKDDAISTVKVLVLQLSDKAKMTNIMKFLTTKLPMTQISMNHLKRINSKHDNFQILISPIKDSSCYKNVDIIQKTINEMNEDLREFLLGFDSDNLCLREVAASSPLTRNQFERLSPLWPVNFFENKYIAKCLDGSIFSPDHWKRIHELMIETLNMLNNDSPSCMSSIIVKDNGKRIVTKTISRTNQHPLHHAVIVAISNVAEIHKQAKEQLLKDPDSFQGDNHYYKDDYLCTNYDCFLSQEPCIMCAMALVHSRIRRVFFFESTTISTITNECYDQPYTVQKLHINSNLNHRYEVWKLSKQENYANKKQRTS</sequence>
<protein>
    <submittedName>
        <fullName evidence="4">Adenosine deaminase, tRNA-specific 3</fullName>
    </submittedName>
</protein>
<dbReference type="GO" id="GO:0008033">
    <property type="term" value="P:tRNA processing"/>
    <property type="evidence" value="ECO:0007669"/>
    <property type="project" value="UniProtKB-KW"/>
</dbReference>
<evidence type="ECO:0000256" key="1">
    <source>
        <dbReference type="ARBA" id="ARBA00022694"/>
    </source>
</evidence>
<dbReference type="SUPFAM" id="SSF53927">
    <property type="entry name" value="Cytidine deaminase-like"/>
    <property type="match status" value="1"/>
</dbReference>
<comment type="similarity">
    <text evidence="2">Belongs to the cytidine and deoxycytidylate deaminase family. ADAT3 subfamily.</text>
</comment>
<evidence type="ECO:0000313" key="5">
    <source>
        <dbReference type="Proteomes" id="UP000790347"/>
    </source>
</evidence>
<name>A0A922KVV3_DERFA</name>
<reference evidence="4" key="2">
    <citation type="journal article" date="2022" name="Res Sq">
        <title>Comparative Genomics Reveals Insights into the Divergent Evolution of Astigmatic Mites and Household Pest Adaptations.</title>
        <authorList>
            <person name="Xiong Q."/>
            <person name="Wan A.T.-Y."/>
            <person name="Liu X.-Y."/>
            <person name="Fung C.S.-H."/>
            <person name="Xiao X."/>
            <person name="Malainual N."/>
            <person name="Hou J."/>
            <person name="Wang L."/>
            <person name="Wang M."/>
            <person name="Yang K."/>
            <person name="Cui Y."/>
            <person name="Leung E."/>
            <person name="Nong W."/>
            <person name="Shin S.-K."/>
            <person name="Au S."/>
            <person name="Jeong K.Y."/>
            <person name="Chew F.T."/>
            <person name="Hui J."/>
            <person name="Leung T.F."/>
            <person name="Tungtrongchitr A."/>
            <person name="Zhong N."/>
            <person name="Liu Z."/>
            <person name="Tsui S."/>
        </authorList>
    </citation>
    <scope>NUCLEOTIDE SEQUENCE</scope>
    <source>
        <strain evidence="4">Derf</strain>
        <tissue evidence="4">Whole organism</tissue>
    </source>
</reference>
<dbReference type="InterPro" id="IPR016193">
    <property type="entry name" value="Cytidine_deaminase-like"/>
</dbReference>
<dbReference type="EMBL" id="ASGP02000009">
    <property type="protein sequence ID" value="KAH9491168.1"/>
    <property type="molecule type" value="Genomic_DNA"/>
</dbReference>